<comment type="similarity">
    <text evidence="6">Belongs to the PINc/VapC protein family.</text>
</comment>
<dbReference type="Pfam" id="PF01850">
    <property type="entry name" value="PIN"/>
    <property type="match status" value="1"/>
</dbReference>
<dbReference type="InterPro" id="IPR022907">
    <property type="entry name" value="VapC_family"/>
</dbReference>
<comment type="function">
    <text evidence="6">Toxic component of a toxin-antitoxin (TA) system. An RNase.</text>
</comment>
<keyword evidence="2 6" id="KW-0540">Nuclease</keyword>
<sequence length="141" mass="15235">MKLVDANVLLYAVDRGAEHHRVAKAWLDAAIAGPETVLMPWVSLLAFVRLVTHPSVYEHPLQVGQALDVVDGWLAAAAVVAPEPDARHAARLRELLDATGRGGNLVNDAHLAALALAHRASVVTFHSDFGRFPGVTWERPD</sequence>
<comment type="caution">
    <text evidence="8">The sequence shown here is derived from an EMBL/GenBank/DDBJ whole genome shotgun (WGS) entry which is preliminary data.</text>
</comment>
<dbReference type="NCBIfam" id="TIGR00028">
    <property type="entry name" value="Mtu_PIN_fam"/>
    <property type="match status" value="1"/>
</dbReference>
<keyword evidence="6" id="KW-0800">Toxin</keyword>
<dbReference type="InterPro" id="IPR002716">
    <property type="entry name" value="PIN_dom"/>
</dbReference>
<evidence type="ECO:0000256" key="1">
    <source>
        <dbReference type="ARBA" id="ARBA00022649"/>
    </source>
</evidence>
<evidence type="ECO:0000256" key="6">
    <source>
        <dbReference type="HAMAP-Rule" id="MF_00265"/>
    </source>
</evidence>
<evidence type="ECO:0000259" key="7">
    <source>
        <dbReference type="Pfam" id="PF01850"/>
    </source>
</evidence>
<dbReference type="Proteomes" id="UP000636956">
    <property type="component" value="Unassembled WGS sequence"/>
</dbReference>
<evidence type="ECO:0000313" key="8">
    <source>
        <dbReference type="EMBL" id="GGJ72224.1"/>
    </source>
</evidence>
<keyword evidence="5 6" id="KW-0460">Magnesium</keyword>
<gene>
    <name evidence="8" type="primary">vapc37</name>
    <name evidence="6" type="synonym">vapC</name>
    <name evidence="8" type="ORF">GCM10011372_07760</name>
</gene>
<keyword evidence="3 6" id="KW-0479">Metal-binding</keyword>
<dbReference type="GO" id="GO:0090729">
    <property type="term" value="F:toxin activity"/>
    <property type="evidence" value="ECO:0007669"/>
    <property type="project" value="UniProtKB-KW"/>
</dbReference>
<dbReference type="Gene3D" id="3.40.50.1010">
    <property type="entry name" value="5'-nuclease"/>
    <property type="match status" value="1"/>
</dbReference>
<dbReference type="GO" id="GO:0016788">
    <property type="term" value="F:hydrolase activity, acting on ester bonds"/>
    <property type="evidence" value="ECO:0007669"/>
    <property type="project" value="InterPro"/>
</dbReference>
<dbReference type="GO" id="GO:0000287">
    <property type="term" value="F:magnesium ion binding"/>
    <property type="evidence" value="ECO:0007669"/>
    <property type="project" value="UniProtKB-UniRule"/>
</dbReference>
<dbReference type="GO" id="GO:0045926">
    <property type="term" value="P:negative regulation of growth"/>
    <property type="evidence" value="ECO:0007669"/>
    <property type="project" value="UniProtKB-ARBA"/>
</dbReference>
<accession>A0A917PDP6</accession>
<evidence type="ECO:0000256" key="3">
    <source>
        <dbReference type="ARBA" id="ARBA00022723"/>
    </source>
</evidence>
<feature type="domain" description="PIN" evidence="7">
    <location>
        <begin position="3"/>
        <end position="133"/>
    </location>
</feature>
<dbReference type="EMBL" id="BMMD01000003">
    <property type="protein sequence ID" value="GGJ72224.1"/>
    <property type="molecule type" value="Genomic_DNA"/>
</dbReference>
<organism evidence="8 9">
    <name type="scientific">Agromyces bauzanensis</name>
    <dbReference type="NCBI Taxonomy" id="1308924"/>
    <lineage>
        <taxon>Bacteria</taxon>
        <taxon>Bacillati</taxon>
        <taxon>Actinomycetota</taxon>
        <taxon>Actinomycetes</taxon>
        <taxon>Micrococcales</taxon>
        <taxon>Microbacteriaceae</taxon>
        <taxon>Agromyces</taxon>
    </lineage>
</organism>
<evidence type="ECO:0000256" key="5">
    <source>
        <dbReference type="ARBA" id="ARBA00022842"/>
    </source>
</evidence>
<reference evidence="8" key="2">
    <citation type="submission" date="2020-09" db="EMBL/GenBank/DDBJ databases">
        <authorList>
            <person name="Sun Q."/>
            <person name="Zhou Y."/>
        </authorList>
    </citation>
    <scope>NUCLEOTIDE SEQUENCE</scope>
    <source>
        <strain evidence="8">CGMCC 1.8984</strain>
    </source>
</reference>
<evidence type="ECO:0000313" key="9">
    <source>
        <dbReference type="Proteomes" id="UP000636956"/>
    </source>
</evidence>
<dbReference type="RefSeq" id="WP_188742137.1">
    <property type="nucleotide sequence ID" value="NZ_BAABFW010000009.1"/>
</dbReference>
<keyword evidence="4 6" id="KW-0378">Hydrolase</keyword>
<dbReference type="InterPro" id="IPR006226">
    <property type="entry name" value="Mtu_PIN"/>
</dbReference>
<keyword evidence="1 6" id="KW-1277">Toxin-antitoxin system</keyword>
<keyword evidence="9" id="KW-1185">Reference proteome</keyword>
<reference evidence="8" key="1">
    <citation type="journal article" date="2014" name="Int. J. Syst. Evol. Microbiol.">
        <title>Complete genome sequence of Corynebacterium casei LMG S-19264T (=DSM 44701T), isolated from a smear-ripened cheese.</title>
        <authorList>
            <consortium name="US DOE Joint Genome Institute (JGI-PGF)"/>
            <person name="Walter F."/>
            <person name="Albersmeier A."/>
            <person name="Kalinowski J."/>
            <person name="Ruckert C."/>
        </authorList>
    </citation>
    <scope>NUCLEOTIDE SEQUENCE</scope>
    <source>
        <strain evidence="8">CGMCC 1.8984</strain>
    </source>
</reference>
<feature type="binding site" evidence="6">
    <location>
        <position position="5"/>
    </location>
    <ligand>
        <name>Mg(2+)</name>
        <dbReference type="ChEBI" id="CHEBI:18420"/>
    </ligand>
</feature>
<protein>
    <recommendedName>
        <fullName evidence="6">Ribonuclease VapC</fullName>
        <shortName evidence="6">RNase VapC</shortName>
        <ecNumber evidence="6">3.1.-.-</ecNumber>
    </recommendedName>
    <alternativeName>
        <fullName evidence="6">Toxin VapC</fullName>
    </alternativeName>
</protein>
<dbReference type="HAMAP" id="MF_00265">
    <property type="entry name" value="VapC_Nob1"/>
    <property type="match status" value="1"/>
</dbReference>
<proteinExistence type="inferred from homology"/>
<comment type="cofactor">
    <cofactor evidence="6">
        <name>Mg(2+)</name>
        <dbReference type="ChEBI" id="CHEBI:18420"/>
    </cofactor>
</comment>
<feature type="binding site" evidence="6">
    <location>
        <position position="108"/>
    </location>
    <ligand>
        <name>Mg(2+)</name>
        <dbReference type="ChEBI" id="CHEBI:18420"/>
    </ligand>
</feature>
<dbReference type="EC" id="3.1.-.-" evidence="6"/>
<evidence type="ECO:0000256" key="2">
    <source>
        <dbReference type="ARBA" id="ARBA00022722"/>
    </source>
</evidence>
<evidence type="ECO:0000256" key="4">
    <source>
        <dbReference type="ARBA" id="ARBA00022801"/>
    </source>
</evidence>
<name>A0A917PDP6_9MICO</name>
<dbReference type="AlphaFoldDB" id="A0A917PDP6"/>
<dbReference type="InterPro" id="IPR029060">
    <property type="entry name" value="PIN-like_dom_sf"/>
</dbReference>
<dbReference type="SUPFAM" id="SSF88723">
    <property type="entry name" value="PIN domain-like"/>
    <property type="match status" value="1"/>
</dbReference>
<dbReference type="GO" id="GO:0004540">
    <property type="term" value="F:RNA nuclease activity"/>
    <property type="evidence" value="ECO:0007669"/>
    <property type="project" value="InterPro"/>
</dbReference>